<dbReference type="Gene3D" id="3.40.50.150">
    <property type="entry name" value="Vaccinia Virus protein VP39"/>
    <property type="match status" value="1"/>
</dbReference>
<keyword evidence="2" id="KW-0489">Methyltransferase</keyword>
<dbReference type="EMBL" id="CP048914">
    <property type="protein sequence ID" value="QMS85130.1"/>
    <property type="molecule type" value="Genomic_DNA"/>
</dbReference>
<dbReference type="AlphaFoldDB" id="A0A7L7KQN4"/>
<dbReference type="SUPFAM" id="SSF53335">
    <property type="entry name" value="S-adenosyl-L-methionine-dependent methyltransferases"/>
    <property type="match status" value="1"/>
</dbReference>
<evidence type="ECO:0000313" key="2">
    <source>
        <dbReference type="EMBL" id="QMS85130.1"/>
    </source>
</evidence>
<dbReference type="PANTHER" id="PTHR43861:SF1">
    <property type="entry name" value="TRANS-ACONITATE 2-METHYLTRANSFERASE"/>
    <property type="match status" value="1"/>
</dbReference>
<accession>A0A7L7KQN4</accession>
<feature type="domain" description="Methyltransferase type 11" evidence="1">
    <location>
        <begin position="17"/>
        <end position="113"/>
    </location>
</feature>
<sequence>MNRLKEFLESTQKKTFLDIGTGTGNFIHQITSMYEEYESFIGIDTSARLIEMATKHTPNDKVSFIEMDAYDMTFPDNHFDVVCLSNSLHHLSNIPQMFQAMKRVLKEDGYILIQEMIKDQLSEMQQSHKLMHHFAARIDRLSGDTHYETFTEQEIIDILGSQEGLSIDQEWILDVPRHKENSKEELDYIYNILERVMSRVPEDHQEEFIKEKEQVKQYIEKHGYDGCPSVFAVLKKQ</sequence>
<name>A0A7L7KQN4_9MOLU</name>
<dbReference type="CDD" id="cd02440">
    <property type="entry name" value="AdoMet_MTases"/>
    <property type="match status" value="1"/>
</dbReference>
<dbReference type="PANTHER" id="PTHR43861">
    <property type="entry name" value="TRANS-ACONITATE 2-METHYLTRANSFERASE-RELATED"/>
    <property type="match status" value="1"/>
</dbReference>
<dbReference type="GO" id="GO:0008757">
    <property type="term" value="F:S-adenosylmethionine-dependent methyltransferase activity"/>
    <property type="evidence" value="ECO:0007669"/>
    <property type="project" value="InterPro"/>
</dbReference>
<dbReference type="Pfam" id="PF08241">
    <property type="entry name" value="Methyltransf_11"/>
    <property type="match status" value="1"/>
</dbReference>
<evidence type="ECO:0000313" key="3">
    <source>
        <dbReference type="Proteomes" id="UP000514720"/>
    </source>
</evidence>
<organism evidence="2 3">
    <name type="scientific">Candidatus Xianfuyuplasma coldseepsis</name>
    <dbReference type="NCBI Taxonomy" id="2782163"/>
    <lineage>
        <taxon>Bacteria</taxon>
        <taxon>Bacillati</taxon>
        <taxon>Mycoplasmatota</taxon>
        <taxon>Mollicutes</taxon>
        <taxon>Candidatus Izemoplasmatales</taxon>
        <taxon>Candidatus Izemoplasmataceae</taxon>
        <taxon>Candidatus Xianfuyuplasma</taxon>
    </lineage>
</organism>
<gene>
    <name evidence="2" type="ORF">G4Z02_05015</name>
</gene>
<reference evidence="2 3" key="1">
    <citation type="submission" date="2020-02" db="EMBL/GenBank/DDBJ databases">
        <authorList>
            <person name="Zheng R.K."/>
            <person name="Sun C.M."/>
        </authorList>
    </citation>
    <scope>NUCLEOTIDE SEQUENCE [LARGE SCALE GENOMIC DNA]</scope>
    <source>
        <strain evidence="3">zrk13</strain>
    </source>
</reference>
<dbReference type="KEGG" id="xcl:G4Z02_05015"/>
<dbReference type="GO" id="GO:0032259">
    <property type="term" value="P:methylation"/>
    <property type="evidence" value="ECO:0007669"/>
    <property type="project" value="UniProtKB-KW"/>
</dbReference>
<evidence type="ECO:0000259" key="1">
    <source>
        <dbReference type="Pfam" id="PF08241"/>
    </source>
</evidence>
<dbReference type="Proteomes" id="UP000514720">
    <property type="component" value="Chromosome"/>
</dbReference>
<protein>
    <submittedName>
        <fullName evidence="2">Methyltransferase domain-containing protein</fullName>
    </submittedName>
</protein>
<dbReference type="InterPro" id="IPR013216">
    <property type="entry name" value="Methyltransf_11"/>
</dbReference>
<proteinExistence type="predicted"/>
<keyword evidence="2" id="KW-0808">Transferase</keyword>
<keyword evidence="3" id="KW-1185">Reference proteome</keyword>
<dbReference type="InterPro" id="IPR029063">
    <property type="entry name" value="SAM-dependent_MTases_sf"/>
</dbReference>
<dbReference type="RefSeq" id="WP_258876903.1">
    <property type="nucleotide sequence ID" value="NZ_CP048914.1"/>
</dbReference>